<dbReference type="RefSeq" id="XP_002844879.1">
    <property type="nucleotide sequence ID" value="XM_002844833.1"/>
</dbReference>
<dbReference type="OrthoDB" id="270167at2759"/>
<keyword evidence="2" id="KW-1185">Reference proteome</keyword>
<accession>C5FVU0</accession>
<sequence>MPELRALRERLQILESAIATQTNAVSAEQHDMQLAAVLTNASALQEIEPPQIYPIESQWYIPELLRFYSESIALQSQKNDSFGRLRNIWMTTALADACMFHATLFAASAYLDLLRGESSNIITLYHQTETLRLLTSQLSASNMEVTDALIAVTMTLAQTEALSGNACVSSAHSAGLHKMVNIKGGLENLGMDGLLAELIYVGDVMESFLSDTEQSFRYATAPTPPPMALISNIISWEVSTQSPPSFGQSSAYILGKQSTSR</sequence>
<dbReference type="EMBL" id="DS995706">
    <property type="protein sequence ID" value="EEQ34024.1"/>
    <property type="molecule type" value="Genomic_DNA"/>
</dbReference>
<dbReference type="PANTHER" id="PTHR37540:SF5">
    <property type="entry name" value="TRANSCRIPTION FACTOR DOMAIN-CONTAINING PROTEIN"/>
    <property type="match status" value="1"/>
</dbReference>
<gene>
    <name evidence="1" type="ORF">MCYG_06843</name>
</gene>
<dbReference type="PANTHER" id="PTHR37540">
    <property type="entry name" value="TRANSCRIPTION FACTOR (ACR-2), PUTATIVE-RELATED-RELATED"/>
    <property type="match status" value="1"/>
</dbReference>
<dbReference type="eggNOG" id="ENOG502RVSW">
    <property type="taxonomic scope" value="Eukaryota"/>
</dbReference>
<reference evidence="2" key="1">
    <citation type="journal article" date="2012" name="MBio">
        <title>Comparative genome analysis of Trichophyton rubrum and related dermatophytes reveals candidate genes involved in infection.</title>
        <authorList>
            <person name="Martinez D.A."/>
            <person name="Oliver B.G."/>
            <person name="Graeser Y."/>
            <person name="Goldberg J.M."/>
            <person name="Li W."/>
            <person name="Martinez-Rossi N.M."/>
            <person name="Monod M."/>
            <person name="Shelest E."/>
            <person name="Barton R.C."/>
            <person name="Birch E."/>
            <person name="Brakhage A.A."/>
            <person name="Chen Z."/>
            <person name="Gurr S.J."/>
            <person name="Heiman D."/>
            <person name="Heitman J."/>
            <person name="Kosti I."/>
            <person name="Rossi A."/>
            <person name="Saif S."/>
            <person name="Samalova M."/>
            <person name="Saunders C.W."/>
            <person name="Shea T."/>
            <person name="Summerbell R.C."/>
            <person name="Xu J."/>
            <person name="Young S."/>
            <person name="Zeng Q."/>
            <person name="Birren B.W."/>
            <person name="Cuomo C.A."/>
            <person name="White T.C."/>
        </authorList>
    </citation>
    <scope>NUCLEOTIDE SEQUENCE [LARGE SCALE GENOMIC DNA]</scope>
    <source>
        <strain evidence="2">ATCC MYA-4605 / CBS 113480</strain>
    </source>
</reference>
<dbReference type="GeneID" id="9227921"/>
<organism evidence="1 2">
    <name type="scientific">Arthroderma otae (strain ATCC MYA-4605 / CBS 113480)</name>
    <name type="common">Microsporum canis</name>
    <dbReference type="NCBI Taxonomy" id="554155"/>
    <lineage>
        <taxon>Eukaryota</taxon>
        <taxon>Fungi</taxon>
        <taxon>Dikarya</taxon>
        <taxon>Ascomycota</taxon>
        <taxon>Pezizomycotina</taxon>
        <taxon>Eurotiomycetes</taxon>
        <taxon>Eurotiomycetidae</taxon>
        <taxon>Onygenales</taxon>
        <taxon>Arthrodermataceae</taxon>
        <taxon>Microsporum</taxon>
    </lineage>
</organism>
<dbReference type="VEuPathDB" id="FungiDB:MCYG_06843"/>
<protein>
    <submittedName>
        <fullName evidence="1">Uncharacterized protein</fullName>
    </submittedName>
</protein>
<dbReference type="Proteomes" id="UP000002035">
    <property type="component" value="Unassembled WGS sequence"/>
</dbReference>
<name>C5FVU0_ARTOC</name>
<dbReference type="AlphaFoldDB" id="C5FVU0"/>
<evidence type="ECO:0000313" key="1">
    <source>
        <dbReference type="EMBL" id="EEQ34024.1"/>
    </source>
</evidence>
<dbReference type="STRING" id="554155.C5FVU0"/>
<proteinExistence type="predicted"/>
<dbReference type="OMA" id="LMNTERW"/>
<evidence type="ECO:0000313" key="2">
    <source>
        <dbReference type="Proteomes" id="UP000002035"/>
    </source>
</evidence>
<dbReference type="HOGENOM" id="CLU_1065488_0_0_1"/>